<accession>A0ABT4SL45</accession>
<keyword evidence="2" id="KW-1185">Reference proteome</keyword>
<sequence>MAPPDRQVLYLGPVLENGISQWDTMSGSLRREWATAATTIKELHDTAPWGDGPEGRAFARAYLMNDGPSRLVETGSELVEHIVDAGSRLRTTIATSRATDAAIESDLSRRPTVLDI</sequence>
<organism evidence="1 2">
    <name type="scientific">Nonomuraea corallina</name>
    <dbReference type="NCBI Taxonomy" id="2989783"/>
    <lineage>
        <taxon>Bacteria</taxon>
        <taxon>Bacillati</taxon>
        <taxon>Actinomycetota</taxon>
        <taxon>Actinomycetes</taxon>
        <taxon>Streptosporangiales</taxon>
        <taxon>Streptosporangiaceae</taxon>
        <taxon>Nonomuraea</taxon>
    </lineage>
</organism>
<comment type="caution">
    <text evidence="1">The sequence shown here is derived from an EMBL/GenBank/DDBJ whole genome shotgun (WGS) entry which is preliminary data.</text>
</comment>
<proteinExistence type="predicted"/>
<name>A0ABT4SL45_9ACTN</name>
<gene>
    <name evidence="1" type="ORF">OUY22_31490</name>
</gene>
<evidence type="ECO:0000313" key="1">
    <source>
        <dbReference type="EMBL" id="MDA0637956.1"/>
    </source>
</evidence>
<dbReference type="EMBL" id="JAPNNL010000191">
    <property type="protein sequence ID" value="MDA0637956.1"/>
    <property type="molecule type" value="Genomic_DNA"/>
</dbReference>
<dbReference type="Proteomes" id="UP001144036">
    <property type="component" value="Unassembled WGS sequence"/>
</dbReference>
<evidence type="ECO:0000313" key="2">
    <source>
        <dbReference type="Proteomes" id="UP001144036"/>
    </source>
</evidence>
<dbReference type="RefSeq" id="WP_270158882.1">
    <property type="nucleotide sequence ID" value="NZ_JAPNNL010000191.1"/>
</dbReference>
<protein>
    <submittedName>
        <fullName evidence="1">Uncharacterized protein</fullName>
    </submittedName>
</protein>
<reference evidence="1" key="1">
    <citation type="submission" date="2022-11" db="EMBL/GenBank/DDBJ databases">
        <title>Nonomuraea corallina sp. nov., a new species of the genus Nonomuraea isolated from sea side sediment in Thai sea.</title>
        <authorList>
            <person name="Ngamcharungchit C."/>
            <person name="Matsumoto A."/>
            <person name="Suriyachadkun C."/>
            <person name="Panbangred W."/>
            <person name="Inahashi Y."/>
            <person name="Intra B."/>
        </authorList>
    </citation>
    <scope>NUCLEOTIDE SEQUENCE</scope>
    <source>
        <strain evidence="1">MCN248</strain>
    </source>
</reference>